<protein>
    <submittedName>
        <fullName evidence="1">Uncharacterized protein</fullName>
    </submittedName>
</protein>
<dbReference type="AlphaFoldDB" id="A0A2R4D3G0"/>
<reference evidence="1" key="2">
    <citation type="journal article" date="2019" name="Appl. Environ. Microbiol.">
        <title>Population genetics and characterization of Campylobacter jejuni isolates in western jackdaws and game birds in Finland.</title>
        <authorList>
            <person name="Kovanen S."/>
            <person name="Rossi M."/>
            <person name="Pohja-Mykra M."/>
            <person name="Nieminen T."/>
            <person name="Raunio-Saarnisto M."/>
            <person name="Sauvala M."/>
            <person name="Fredriksson-Ahomaa M."/>
            <person name="Hanninen M.L."/>
            <person name="Kivisto R."/>
        </authorList>
    </citation>
    <scope>NUCLEOTIDE SEQUENCE</scope>
    <source>
        <strain evidence="1">SO-26</strain>
    </source>
</reference>
<reference evidence="1" key="1">
    <citation type="submission" date="2018-01" db="EMBL/GenBank/DDBJ databases">
        <authorList>
            <person name="Kovanen S."/>
            <person name="Nieminen T."/>
            <person name="Pohja-Mykra M."/>
            <person name="Raunio-Saarnisto M."/>
            <person name="Sauvala M."/>
            <person name="Fredriksson-Ahomaa M."/>
            <person name="Hanninen M.-L."/>
            <person name="Kivisto R."/>
        </authorList>
    </citation>
    <scope>NUCLEOTIDE SEQUENCE</scope>
    <source>
        <strain evidence="1">SO-26</strain>
    </source>
</reference>
<sequence>MENLKAFKLISKRIIKTLLNDFPNQSILFSDDFNKDCKEYKIDFSSCIHFLKECKVLKYDKENNGDFSGVLISPKAYLYFSKNDFNDIDDLIEFCMR</sequence>
<accession>A0A2R4D3G0</accession>
<evidence type="ECO:0000313" key="2">
    <source>
        <dbReference type="Proteomes" id="UP000287197"/>
    </source>
</evidence>
<organism evidence="1 2">
    <name type="scientific">Campylobacter jejuni</name>
    <dbReference type="NCBI Taxonomy" id="197"/>
    <lineage>
        <taxon>Bacteria</taxon>
        <taxon>Pseudomonadati</taxon>
        <taxon>Campylobacterota</taxon>
        <taxon>Epsilonproteobacteria</taxon>
        <taxon>Campylobacterales</taxon>
        <taxon>Campylobacteraceae</taxon>
        <taxon>Campylobacter</taxon>
    </lineage>
</organism>
<gene>
    <name evidence="1" type="ORF">C3I27_01880</name>
</gene>
<evidence type="ECO:0000313" key="1">
    <source>
        <dbReference type="EMBL" id="RTI48865.1"/>
    </source>
</evidence>
<comment type="caution">
    <text evidence="1">The sequence shown here is derived from an EMBL/GenBank/DDBJ whole genome shotgun (WGS) entry which is preliminary data.</text>
</comment>
<dbReference type="EMBL" id="PQZD01000002">
    <property type="protein sequence ID" value="RTI48865.1"/>
    <property type="molecule type" value="Genomic_DNA"/>
</dbReference>
<dbReference type="Proteomes" id="UP000287197">
    <property type="component" value="Unassembled WGS sequence"/>
</dbReference>
<dbReference type="RefSeq" id="WP_038401075.1">
    <property type="nucleotide sequence ID" value="NZ_CAMRHK010000004.1"/>
</dbReference>
<proteinExistence type="predicted"/>
<name>A0A2R4D3G0_CAMJU</name>